<dbReference type="PROSITE" id="PS51918">
    <property type="entry name" value="RADICAL_SAM"/>
    <property type="match status" value="1"/>
</dbReference>
<dbReference type="PANTHER" id="PTHR43273">
    <property type="entry name" value="ANAEROBIC SULFATASE-MATURATING ENZYME HOMOLOG ASLB-RELATED"/>
    <property type="match status" value="1"/>
</dbReference>
<dbReference type="Pfam" id="PF04055">
    <property type="entry name" value="Radical_SAM"/>
    <property type="match status" value="1"/>
</dbReference>
<accession>A0ABT7ZEM5</accession>
<dbReference type="SUPFAM" id="SSF102114">
    <property type="entry name" value="Radical SAM enzymes"/>
    <property type="match status" value="1"/>
</dbReference>
<comment type="caution">
    <text evidence="6">The sequence shown here is derived from an EMBL/GenBank/DDBJ whole genome shotgun (WGS) entry which is preliminary data.</text>
</comment>
<dbReference type="InterPro" id="IPR026335">
    <property type="entry name" value="rSAM_SPASM_FxsB"/>
</dbReference>
<dbReference type="InterPro" id="IPR023867">
    <property type="entry name" value="Sulphatase_maturase_rSAM"/>
</dbReference>
<dbReference type="Gene3D" id="3.20.20.70">
    <property type="entry name" value="Aldolase class I"/>
    <property type="match status" value="1"/>
</dbReference>
<dbReference type="EMBL" id="JAUEPL010000068">
    <property type="protein sequence ID" value="MDN3297950.1"/>
    <property type="molecule type" value="Genomic_DNA"/>
</dbReference>
<evidence type="ECO:0000256" key="4">
    <source>
        <dbReference type="ARBA" id="ARBA00023014"/>
    </source>
</evidence>
<dbReference type="InterPro" id="IPR013785">
    <property type="entry name" value="Aldolase_TIM"/>
</dbReference>
<dbReference type="SFLD" id="SFLDG01067">
    <property type="entry name" value="SPASM/twitch_domain_containing"/>
    <property type="match status" value="1"/>
</dbReference>
<name>A0ABT7ZEM5_9ACTN</name>
<protein>
    <submittedName>
        <fullName evidence="6">FxsB family cyclophane-forming radical SAM/SPASM peptide maturase</fullName>
    </submittedName>
</protein>
<keyword evidence="1" id="KW-0949">S-adenosyl-L-methionine</keyword>
<sequence>MTGATTAPLWPHRSLDTSGLRPVPLRQFVLKVHSRCNLACAYCYIYRGPDSSWRERPVRVDARTMRQTARRVAEHAAAHRLDRVRIDLHGGEPLLGGPEPVLTYARTVRDALPAHCTARVCVQTNGTLLTERALDRLAAADIRVGLSLDGGTEALNARRADHAGRPSWPAAARAARILARRGEQYAGVLCTVDVTAPPAEVYASLVALGAPAIDLLLPHANWASPPPAVPHAHPGRRPRPTPYGDWLAEVFDLWWHADRMVTKVRIFGEILTLLLGAPSATESVGLSPMTAVVIDTDGSIEQVDSLKSAYPGAPATGLDVFHDSFDRALRHPGIAARQLGRRGLAAECRACPLVRVCGGGNYAHRYAPHTGFLHPSVYCADLERLVRHVANRLCEMEDIRHCSRTSPH</sequence>
<organism evidence="6 7">
    <name type="scientific">Streptomyces ficellus</name>
    <dbReference type="NCBI Taxonomy" id="1977088"/>
    <lineage>
        <taxon>Bacteria</taxon>
        <taxon>Bacillati</taxon>
        <taxon>Actinomycetota</taxon>
        <taxon>Actinomycetes</taxon>
        <taxon>Kitasatosporales</taxon>
        <taxon>Streptomycetaceae</taxon>
        <taxon>Streptomyces</taxon>
    </lineage>
</organism>
<keyword evidence="7" id="KW-1185">Reference proteome</keyword>
<dbReference type="SFLD" id="SFLDG01386">
    <property type="entry name" value="main_SPASM_domain-containing"/>
    <property type="match status" value="1"/>
</dbReference>
<dbReference type="InterPro" id="IPR007197">
    <property type="entry name" value="rSAM"/>
</dbReference>
<dbReference type="NCBIfam" id="TIGR04269">
    <property type="entry name" value="SAM_SPASM_FxsB"/>
    <property type="match status" value="1"/>
</dbReference>
<keyword evidence="2" id="KW-0479">Metal-binding</keyword>
<dbReference type="PANTHER" id="PTHR43273:SF8">
    <property type="entry name" value="RADICAL SAM DOMAIN PROTEIN"/>
    <property type="match status" value="1"/>
</dbReference>
<feature type="domain" description="Radical SAM core" evidence="5">
    <location>
        <begin position="22"/>
        <end position="257"/>
    </location>
</feature>
<evidence type="ECO:0000313" key="6">
    <source>
        <dbReference type="EMBL" id="MDN3297950.1"/>
    </source>
</evidence>
<gene>
    <name evidence="6" type="ORF">QWM81_28720</name>
</gene>
<evidence type="ECO:0000256" key="3">
    <source>
        <dbReference type="ARBA" id="ARBA00023004"/>
    </source>
</evidence>
<dbReference type="RefSeq" id="WP_290115411.1">
    <property type="nucleotide sequence ID" value="NZ_JAUEPL010000068.1"/>
</dbReference>
<dbReference type="InterPro" id="IPR058240">
    <property type="entry name" value="rSAM_sf"/>
</dbReference>
<dbReference type="Proteomes" id="UP001174050">
    <property type="component" value="Unassembled WGS sequence"/>
</dbReference>
<evidence type="ECO:0000259" key="5">
    <source>
        <dbReference type="PROSITE" id="PS51918"/>
    </source>
</evidence>
<dbReference type="SFLD" id="SFLDG01072">
    <property type="entry name" value="dehydrogenase_like"/>
    <property type="match status" value="1"/>
</dbReference>
<reference evidence="6" key="1">
    <citation type="submission" date="2023-06" db="EMBL/GenBank/DDBJ databases">
        <title>WGS-Sequencing of Streptomyces ficellus isolate 21 collected from sand in Gara Djebilet Iron Mine in Algeria.</title>
        <authorList>
            <person name="Zegers G.P."/>
            <person name="Gomez A."/>
            <person name="Gueddou A."/>
            <person name="Zahara A.F."/>
            <person name="Worth M."/>
            <person name="Sevigny J.L."/>
            <person name="Tisa L."/>
        </authorList>
    </citation>
    <scope>NUCLEOTIDE SEQUENCE</scope>
    <source>
        <strain evidence="6">AS11</strain>
    </source>
</reference>
<proteinExistence type="predicted"/>
<dbReference type="CDD" id="cd01335">
    <property type="entry name" value="Radical_SAM"/>
    <property type="match status" value="1"/>
</dbReference>
<dbReference type="SFLD" id="SFLDS00029">
    <property type="entry name" value="Radical_SAM"/>
    <property type="match status" value="1"/>
</dbReference>
<evidence type="ECO:0000313" key="7">
    <source>
        <dbReference type="Proteomes" id="UP001174050"/>
    </source>
</evidence>
<keyword evidence="4" id="KW-0411">Iron-sulfur</keyword>
<keyword evidence="3" id="KW-0408">Iron</keyword>
<evidence type="ECO:0000256" key="1">
    <source>
        <dbReference type="ARBA" id="ARBA00022691"/>
    </source>
</evidence>
<evidence type="ECO:0000256" key="2">
    <source>
        <dbReference type="ARBA" id="ARBA00022723"/>
    </source>
</evidence>